<dbReference type="SUPFAM" id="SSF53223">
    <property type="entry name" value="Aminoacid dehydrogenase-like, N-terminal domain"/>
    <property type="match status" value="1"/>
</dbReference>
<dbReference type="Gene3D" id="3.40.50.10860">
    <property type="entry name" value="Leucine Dehydrogenase, chain A, domain 1"/>
    <property type="match status" value="1"/>
</dbReference>
<dbReference type="InterPro" id="IPR036291">
    <property type="entry name" value="NAD(P)-bd_dom_sf"/>
</dbReference>
<accession>A0ABP5FFJ6</accession>
<evidence type="ECO:0000256" key="2">
    <source>
        <dbReference type="ARBA" id="ARBA00023141"/>
    </source>
</evidence>
<proteinExistence type="predicted"/>
<dbReference type="SUPFAM" id="SSF51735">
    <property type="entry name" value="NAD(P)-binding Rossmann-fold domains"/>
    <property type="match status" value="1"/>
</dbReference>
<evidence type="ECO:0000313" key="5">
    <source>
        <dbReference type="Proteomes" id="UP001501196"/>
    </source>
</evidence>
<gene>
    <name evidence="4" type="ORF">GCM10009819_04240</name>
</gene>
<dbReference type="EMBL" id="BAAAPW010000001">
    <property type="protein sequence ID" value="GAA2024459.1"/>
    <property type="molecule type" value="Genomic_DNA"/>
</dbReference>
<feature type="domain" description="Shikimate dehydrogenase substrate binding N-terminal" evidence="3">
    <location>
        <begin position="23"/>
        <end position="108"/>
    </location>
</feature>
<dbReference type="PANTHER" id="PTHR21089">
    <property type="entry name" value="SHIKIMATE DEHYDROGENASE"/>
    <property type="match status" value="1"/>
</dbReference>
<dbReference type="InterPro" id="IPR022893">
    <property type="entry name" value="Shikimate_DH_fam"/>
</dbReference>
<reference evidence="5" key="1">
    <citation type="journal article" date="2019" name="Int. J. Syst. Evol. Microbiol.">
        <title>The Global Catalogue of Microorganisms (GCM) 10K type strain sequencing project: providing services to taxonomists for standard genome sequencing and annotation.</title>
        <authorList>
            <consortium name="The Broad Institute Genomics Platform"/>
            <consortium name="The Broad Institute Genome Sequencing Center for Infectious Disease"/>
            <person name="Wu L."/>
            <person name="Ma J."/>
        </authorList>
    </citation>
    <scope>NUCLEOTIDE SEQUENCE [LARGE SCALE GENOMIC DNA]</scope>
    <source>
        <strain evidence="5">JCM 15672</strain>
    </source>
</reference>
<dbReference type="InterPro" id="IPR013708">
    <property type="entry name" value="Shikimate_DH-bd_N"/>
</dbReference>
<dbReference type="InterPro" id="IPR046346">
    <property type="entry name" value="Aminoacid_DH-like_N_sf"/>
</dbReference>
<keyword evidence="5" id="KW-1185">Reference proteome</keyword>
<sequence length="294" mass="30628">MGDAIDREALGADATARPVRLAVLGSPIAHSKSPALHRAAYDRLGLDWRYDAMEVPSGGLAAFLDRLRADADASWRGLSLTMPLKHEVLAHLDGADRLVDLAGAANTVRFAGDGTLQGFNTDIGGIVRTLAEADLERVHRGVLVGGGATAASALVAMAELGAAEVDVFVRDPARAVAVSELGRRVGLVVRLRPIAELAAAASAELVVSTVPGGTDLGIAPSDDLVGSALLLDVAYDPWPTRLAAGWIDRGGRVAHGLGMLLHQALLQVRVFVAGDPFEPLPDEAGVLDVMRRSV</sequence>
<evidence type="ECO:0000256" key="1">
    <source>
        <dbReference type="ARBA" id="ARBA00004871"/>
    </source>
</evidence>
<keyword evidence="2" id="KW-0028">Amino-acid biosynthesis</keyword>
<protein>
    <submittedName>
        <fullName evidence="4">Shikimate dehydrogenase</fullName>
    </submittedName>
</protein>
<dbReference type="NCBIfam" id="NF001311">
    <property type="entry name" value="PRK00258.1-3"/>
    <property type="match status" value="1"/>
</dbReference>
<dbReference type="RefSeq" id="WP_344369107.1">
    <property type="nucleotide sequence ID" value="NZ_BAAAPW010000001.1"/>
</dbReference>
<dbReference type="Pfam" id="PF08501">
    <property type="entry name" value="Shikimate_dh_N"/>
    <property type="match status" value="1"/>
</dbReference>
<comment type="caution">
    <text evidence="4">The sequence shown here is derived from an EMBL/GenBank/DDBJ whole genome shotgun (WGS) entry which is preliminary data.</text>
</comment>
<dbReference type="Proteomes" id="UP001501196">
    <property type="component" value="Unassembled WGS sequence"/>
</dbReference>
<evidence type="ECO:0000259" key="3">
    <source>
        <dbReference type="Pfam" id="PF08501"/>
    </source>
</evidence>
<name>A0ABP5FFJ6_9MICO</name>
<dbReference type="CDD" id="cd01065">
    <property type="entry name" value="NAD_bind_Shikimate_DH"/>
    <property type="match status" value="1"/>
</dbReference>
<evidence type="ECO:0000313" key="4">
    <source>
        <dbReference type="EMBL" id="GAA2024459.1"/>
    </source>
</evidence>
<keyword evidence="2" id="KW-0057">Aromatic amino acid biosynthesis</keyword>
<dbReference type="Gene3D" id="3.40.50.720">
    <property type="entry name" value="NAD(P)-binding Rossmann-like Domain"/>
    <property type="match status" value="1"/>
</dbReference>
<comment type="pathway">
    <text evidence="1">Metabolic intermediate biosynthesis; chorismate biosynthesis; chorismate from D-erythrose 4-phosphate and phosphoenolpyruvate: step 4/7.</text>
</comment>
<organism evidence="4 5">
    <name type="scientific">Agromyces tropicus</name>
    <dbReference type="NCBI Taxonomy" id="555371"/>
    <lineage>
        <taxon>Bacteria</taxon>
        <taxon>Bacillati</taxon>
        <taxon>Actinomycetota</taxon>
        <taxon>Actinomycetes</taxon>
        <taxon>Micrococcales</taxon>
        <taxon>Microbacteriaceae</taxon>
        <taxon>Agromyces</taxon>
    </lineage>
</organism>
<dbReference type="PANTHER" id="PTHR21089:SF1">
    <property type="entry name" value="BIFUNCTIONAL 3-DEHYDROQUINATE DEHYDRATASE_SHIKIMATE DEHYDROGENASE, CHLOROPLASTIC"/>
    <property type="match status" value="1"/>
</dbReference>